<feature type="region of interest" description="Disordered" evidence="1">
    <location>
        <begin position="86"/>
        <end position="112"/>
    </location>
</feature>
<feature type="transmembrane region" description="Helical" evidence="2">
    <location>
        <begin position="409"/>
        <end position="429"/>
    </location>
</feature>
<dbReference type="NCBIfam" id="NF047321">
    <property type="entry name" value="SCO7613_CTERM"/>
    <property type="match status" value="1"/>
</dbReference>
<evidence type="ECO:0000256" key="1">
    <source>
        <dbReference type="SAM" id="MobiDB-lite"/>
    </source>
</evidence>
<evidence type="ECO:0000313" key="3">
    <source>
        <dbReference type="EMBL" id="CAA9414721.1"/>
    </source>
</evidence>
<protein>
    <submittedName>
        <fullName evidence="3">Uncharacterized protein</fullName>
    </submittedName>
</protein>
<gene>
    <name evidence="3" type="ORF">AVDCRST_MAG06-3109</name>
</gene>
<feature type="transmembrane region" description="Helical" evidence="2">
    <location>
        <begin position="332"/>
        <end position="349"/>
    </location>
</feature>
<feature type="transmembrane region" description="Helical" evidence="2">
    <location>
        <begin position="500"/>
        <end position="520"/>
    </location>
</feature>
<feature type="transmembrane region" description="Helical" evidence="2">
    <location>
        <begin position="555"/>
        <end position="571"/>
    </location>
</feature>
<feature type="transmembrane region" description="Helical" evidence="2">
    <location>
        <begin position="296"/>
        <end position="312"/>
    </location>
</feature>
<feature type="transmembrane region" description="Helical" evidence="2">
    <location>
        <begin position="262"/>
        <end position="284"/>
    </location>
</feature>
<feature type="transmembrane region" description="Helical" evidence="2">
    <location>
        <begin position="705"/>
        <end position="722"/>
    </location>
</feature>
<dbReference type="EMBL" id="CADCUP010000206">
    <property type="protein sequence ID" value="CAA9414721.1"/>
    <property type="molecule type" value="Genomic_DNA"/>
</dbReference>
<name>A0A6J4PG54_9ACTN</name>
<feature type="transmembrane region" description="Helical" evidence="2">
    <location>
        <begin position="175"/>
        <end position="193"/>
    </location>
</feature>
<feature type="transmembrane region" description="Helical" evidence="2">
    <location>
        <begin position="146"/>
        <end position="163"/>
    </location>
</feature>
<sequence length="740" mass="74466">MRIRRPPPAADDVGVTASSALLCPHCATDLPTGAPACPSCGLRLLGPAAARLWQVTQQIAGLRSEADSLVQVLLVPAAAGERAAAYAVAPTPDDPSPDDRTRPSSRAARGPSGQQVLLGLGALLLLSAAAFFLLVVWFVVGLAGQALIMATLTAAAVAGSAVATRRRLHAAAETAAVVATGLLTLDLAAAHWLDLAGLGHLATDAYWAGAGLLGGVLLLGFDRLVPRTHDGAALRRVLVHRPAATSMLAVAGWSAVAATDPAPVALCGLALLLAVGSGAGAWAAYRLDDAAPALRVPWSSVPLLVSTVVALATHVRTGLGVGYGHDSSVPEAYAAAALLLVVPVAALLLGGWVAGLLRPAAVAWLVPVVGIPLLDAPRLVVVAVSVVLGAALAVAAVRRVLPDRPWATAVTAVAWAAQPALLLLVLALSEEGASTGRLLAAGVTDAPPAGWLLPVVPALAWSLPAVLAAVRARSLLWVALAETAVAATACTALRDSEAVVWWPVALVLVAGNAALGSTCARARSSHRGVEGAAVGFGSLWAVTAVLTAGEAPYQLAGVLVTLGVVTLAYAASPGRLPVAYLGSLAVSAGLWVLQWEADVTTVEAFTAPLVVLLAGIGRVQWSRDHRLPTFLTAGPALSAALVPSAMLAVAEGSALRLAVVTAAAVVVLGTGLLRSWQAPVTVGGVVLVVVALTQGGPLASYVPGWAVMGASGAALLAAGVAWERAVLAGRRANAWYGTLR</sequence>
<feature type="transmembrane region" description="Helical" evidence="2">
    <location>
        <begin position="449"/>
        <end position="468"/>
    </location>
</feature>
<feature type="transmembrane region" description="Helical" evidence="2">
    <location>
        <begin position="356"/>
        <end position="373"/>
    </location>
</feature>
<proteinExistence type="predicted"/>
<feature type="transmembrane region" description="Helical" evidence="2">
    <location>
        <begin position="629"/>
        <end position="648"/>
    </location>
</feature>
<feature type="transmembrane region" description="Helical" evidence="2">
    <location>
        <begin position="116"/>
        <end position="140"/>
    </location>
</feature>
<feature type="transmembrane region" description="Helical" evidence="2">
    <location>
        <begin position="654"/>
        <end position="673"/>
    </location>
</feature>
<evidence type="ECO:0000256" key="2">
    <source>
        <dbReference type="SAM" id="Phobius"/>
    </source>
</evidence>
<feature type="transmembrane region" description="Helical" evidence="2">
    <location>
        <begin position="680"/>
        <end position="699"/>
    </location>
</feature>
<keyword evidence="2" id="KW-0812">Transmembrane</keyword>
<accession>A0A6J4PG54</accession>
<organism evidence="3">
    <name type="scientific">uncultured Nocardioides sp</name>
    <dbReference type="NCBI Taxonomy" id="198441"/>
    <lineage>
        <taxon>Bacteria</taxon>
        <taxon>Bacillati</taxon>
        <taxon>Actinomycetota</taxon>
        <taxon>Actinomycetes</taxon>
        <taxon>Propionibacteriales</taxon>
        <taxon>Nocardioidaceae</taxon>
        <taxon>Nocardioides</taxon>
        <taxon>environmental samples</taxon>
    </lineage>
</organism>
<feature type="transmembrane region" description="Helical" evidence="2">
    <location>
        <begin position="578"/>
        <end position="595"/>
    </location>
</feature>
<feature type="transmembrane region" description="Helical" evidence="2">
    <location>
        <begin position="205"/>
        <end position="225"/>
    </location>
</feature>
<feature type="transmembrane region" description="Helical" evidence="2">
    <location>
        <begin position="379"/>
        <end position="397"/>
    </location>
</feature>
<feature type="transmembrane region" description="Helical" evidence="2">
    <location>
        <begin position="601"/>
        <end position="617"/>
    </location>
</feature>
<feature type="transmembrane region" description="Helical" evidence="2">
    <location>
        <begin position="237"/>
        <end position="256"/>
    </location>
</feature>
<keyword evidence="2" id="KW-1133">Transmembrane helix</keyword>
<feature type="transmembrane region" description="Helical" evidence="2">
    <location>
        <begin position="532"/>
        <end position="549"/>
    </location>
</feature>
<keyword evidence="2" id="KW-0472">Membrane</keyword>
<dbReference type="AlphaFoldDB" id="A0A6J4PG54"/>
<dbReference type="InterPro" id="IPR058062">
    <property type="entry name" value="SCO7613_C"/>
</dbReference>
<reference evidence="3" key="1">
    <citation type="submission" date="2020-02" db="EMBL/GenBank/DDBJ databases">
        <authorList>
            <person name="Meier V. D."/>
        </authorList>
    </citation>
    <scope>NUCLEOTIDE SEQUENCE</scope>
    <source>
        <strain evidence="3">AVDCRST_MAG06</strain>
    </source>
</reference>
<feature type="transmembrane region" description="Helical" evidence="2">
    <location>
        <begin position="475"/>
        <end position="494"/>
    </location>
</feature>